<dbReference type="Proteomes" id="UP000735302">
    <property type="component" value="Unassembled WGS sequence"/>
</dbReference>
<reference evidence="1 2" key="1">
    <citation type="journal article" date="2021" name="Elife">
        <title>Chloroplast acquisition without the gene transfer in kleptoplastic sea slugs, Plakobranchus ocellatus.</title>
        <authorList>
            <person name="Maeda T."/>
            <person name="Takahashi S."/>
            <person name="Yoshida T."/>
            <person name="Shimamura S."/>
            <person name="Takaki Y."/>
            <person name="Nagai Y."/>
            <person name="Toyoda A."/>
            <person name="Suzuki Y."/>
            <person name="Arimoto A."/>
            <person name="Ishii H."/>
            <person name="Satoh N."/>
            <person name="Nishiyama T."/>
            <person name="Hasebe M."/>
            <person name="Maruyama T."/>
            <person name="Minagawa J."/>
            <person name="Obokata J."/>
            <person name="Shigenobu S."/>
        </authorList>
    </citation>
    <scope>NUCLEOTIDE SEQUENCE [LARGE SCALE GENOMIC DNA]</scope>
</reference>
<accession>A0AAV4DMH3</accession>
<dbReference type="AlphaFoldDB" id="A0AAV4DMH3"/>
<dbReference type="EMBL" id="BLXT01008033">
    <property type="protein sequence ID" value="GFO45278.1"/>
    <property type="molecule type" value="Genomic_DNA"/>
</dbReference>
<protein>
    <submittedName>
        <fullName evidence="1">Uncharacterized protein</fullName>
    </submittedName>
</protein>
<evidence type="ECO:0000313" key="1">
    <source>
        <dbReference type="EMBL" id="GFO45278.1"/>
    </source>
</evidence>
<keyword evidence="2" id="KW-1185">Reference proteome</keyword>
<gene>
    <name evidence="1" type="ORF">PoB_007178300</name>
</gene>
<proteinExistence type="predicted"/>
<organism evidence="1 2">
    <name type="scientific">Plakobranchus ocellatus</name>
    <dbReference type="NCBI Taxonomy" id="259542"/>
    <lineage>
        <taxon>Eukaryota</taxon>
        <taxon>Metazoa</taxon>
        <taxon>Spiralia</taxon>
        <taxon>Lophotrochozoa</taxon>
        <taxon>Mollusca</taxon>
        <taxon>Gastropoda</taxon>
        <taxon>Heterobranchia</taxon>
        <taxon>Euthyneura</taxon>
        <taxon>Panpulmonata</taxon>
        <taxon>Sacoglossa</taxon>
        <taxon>Placobranchoidea</taxon>
        <taxon>Plakobranchidae</taxon>
        <taxon>Plakobranchus</taxon>
    </lineage>
</organism>
<sequence length="178" mass="21133">MTSTLSEEKSQRLIAFLQSLVKKLEIEVLPICRDTYIYVNRLDATALDNFYQMVCILRKLEDLIRRLISTVTRKPISCYDWDNLLTVLQQLAATIRLFKLPSISLRLPLQEFPRSYFFKTRHYVRQSFCTRKTSRYSQICLYRLKQTLELAKNCEKPDGTLGNFFYLENWPKTQIQEA</sequence>
<name>A0AAV4DMH3_9GAST</name>
<comment type="caution">
    <text evidence="1">The sequence shown here is derived from an EMBL/GenBank/DDBJ whole genome shotgun (WGS) entry which is preliminary data.</text>
</comment>
<evidence type="ECO:0000313" key="2">
    <source>
        <dbReference type="Proteomes" id="UP000735302"/>
    </source>
</evidence>